<feature type="transmembrane region" description="Helical" evidence="9">
    <location>
        <begin position="690"/>
        <end position="712"/>
    </location>
</feature>
<gene>
    <name evidence="10" type="primary">secF</name>
    <name evidence="9" type="synonym">secD</name>
    <name evidence="14" type="ORF">EDC38_0769</name>
</gene>
<dbReference type="InterPro" id="IPR048634">
    <property type="entry name" value="SecD_SecF_C"/>
</dbReference>
<proteinExistence type="inferred from homology"/>
<feature type="transmembrane region" description="Helical" evidence="9">
    <location>
        <begin position="334"/>
        <end position="354"/>
    </location>
</feature>
<dbReference type="NCBIfam" id="NF009583">
    <property type="entry name" value="PRK13024.1-3"/>
    <property type="match status" value="1"/>
</dbReference>
<feature type="transmembrane region" description="Helical" evidence="9">
    <location>
        <begin position="375"/>
        <end position="401"/>
    </location>
</feature>
<comment type="caution">
    <text evidence="14">The sequence shown here is derived from an EMBL/GenBank/DDBJ whole genome shotgun (WGS) entry which is preliminary data.</text>
</comment>
<dbReference type="Pfam" id="PF21760">
    <property type="entry name" value="SecD_1st"/>
    <property type="match status" value="1"/>
</dbReference>
<keyword evidence="7 9" id="KW-0811">Translocation</keyword>
<dbReference type="Gene3D" id="1.20.1640.10">
    <property type="entry name" value="Multidrug efflux transporter AcrB transmembrane domain"/>
    <property type="match status" value="2"/>
</dbReference>
<keyword evidence="6 9" id="KW-1133">Transmembrane helix</keyword>
<dbReference type="GO" id="GO:0005886">
    <property type="term" value="C:plasma membrane"/>
    <property type="evidence" value="ECO:0007669"/>
    <property type="project" value="UniProtKB-SubCell"/>
</dbReference>
<name>A0A3N1P0F2_9GAMM</name>
<organism evidence="14 15">
    <name type="scientific">Marinimicrobium koreense</name>
    <dbReference type="NCBI Taxonomy" id="306545"/>
    <lineage>
        <taxon>Bacteria</taxon>
        <taxon>Pseudomonadati</taxon>
        <taxon>Pseudomonadota</taxon>
        <taxon>Gammaproteobacteria</taxon>
        <taxon>Cellvibrionales</taxon>
        <taxon>Cellvibrionaceae</taxon>
        <taxon>Marinimicrobium</taxon>
    </lineage>
</organism>
<dbReference type="NCBIfam" id="TIGR00916">
    <property type="entry name" value="2A0604s01"/>
    <property type="match status" value="2"/>
</dbReference>
<evidence type="ECO:0000256" key="2">
    <source>
        <dbReference type="ARBA" id="ARBA00022448"/>
    </source>
</evidence>
<dbReference type="EMBL" id="RJUK01000001">
    <property type="protein sequence ID" value="ROQ20170.1"/>
    <property type="molecule type" value="Genomic_DNA"/>
</dbReference>
<evidence type="ECO:0000259" key="12">
    <source>
        <dbReference type="Pfam" id="PF21760"/>
    </source>
</evidence>
<evidence type="ECO:0000256" key="6">
    <source>
        <dbReference type="ARBA" id="ARBA00022989"/>
    </source>
</evidence>
<dbReference type="PRINTS" id="PR01755">
    <property type="entry name" value="SECFTRNLCASE"/>
</dbReference>
<dbReference type="FunFam" id="1.20.1640.10:FF:000004">
    <property type="entry name" value="Protein translocase subunit SecD"/>
    <property type="match status" value="1"/>
</dbReference>
<protein>
    <recommendedName>
        <fullName evidence="9 10">Multifunctional fusion protein</fullName>
    </recommendedName>
    <domain>
        <recommendedName>
            <fullName evidence="9">Protein translocase subunit SecD</fullName>
        </recommendedName>
    </domain>
    <domain>
        <recommendedName>
            <fullName evidence="10">Protein-export membrane protein SecF</fullName>
        </recommendedName>
    </domain>
</protein>
<feature type="transmembrane region" description="Helical" evidence="9">
    <location>
        <begin position="407"/>
        <end position="431"/>
    </location>
</feature>
<evidence type="ECO:0000256" key="8">
    <source>
        <dbReference type="ARBA" id="ARBA00023136"/>
    </source>
</evidence>
<comment type="function">
    <text evidence="9">Part of the Sec protein translocase complex. Interacts with the SecYEG preprotein conducting channel. SecDF uses the proton motive force (PMF) to complete protein translocation after the ATP-dependent function of SecA.</text>
</comment>
<accession>A0A3N1P0F2</accession>
<comment type="similarity">
    <text evidence="9">Belongs to the SecD/SecF family. SecD subfamily.</text>
</comment>
<evidence type="ECO:0000313" key="14">
    <source>
        <dbReference type="EMBL" id="ROQ20170.1"/>
    </source>
</evidence>
<comment type="caution">
    <text evidence="9">Lacks conserved residue(s) required for the propagation of feature annotation.</text>
</comment>
<dbReference type="NCBIfam" id="TIGR00966">
    <property type="entry name" value="transloc_SecF"/>
    <property type="match status" value="1"/>
</dbReference>
<dbReference type="InterPro" id="IPR005791">
    <property type="entry name" value="SecD"/>
</dbReference>
<evidence type="ECO:0000256" key="1">
    <source>
        <dbReference type="ARBA" id="ARBA00004651"/>
    </source>
</evidence>
<dbReference type="NCBIfam" id="TIGR01129">
    <property type="entry name" value="secD"/>
    <property type="match status" value="1"/>
</dbReference>
<evidence type="ECO:0000256" key="9">
    <source>
        <dbReference type="HAMAP-Rule" id="MF_01463"/>
    </source>
</evidence>
<dbReference type="InterPro" id="IPR005665">
    <property type="entry name" value="SecF_bac"/>
</dbReference>
<feature type="transmembrane region" description="Helical" evidence="9">
    <location>
        <begin position="308"/>
        <end position="328"/>
    </location>
</feature>
<evidence type="ECO:0000256" key="5">
    <source>
        <dbReference type="ARBA" id="ARBA00022927"/>
    </source>
</evidence>
<evidence type="ECO:0000313" key="15">
    <source>
        <dbReference type="Proteomes" id="UP000273643"/>
    </source>
</evidence>
<dbReference type="InterPro" id="IPR022646">
    <property type="entry name" value="SecD/SecF_CS"/>
</dbReference>
<dbReference type="PANTHER" id="PTHR30081:SF1">
    <property type="entry name" value="PROTEIN TRANSLOCASE SUBUNIT SECD"/>
    <property type="match status" value="1"/>
</dbReference>
<dbReference type="InterPro" id="IPR048631">
    <property type="entry name" value="SecD_1st"/>
</dbReference>
<evidence type="ECO:0000256" key="3">
    <source>
        <dbReference type="ARBA" id="ARBA00022475"/>
    </source>
</evidence>
<dbReference type="Gene3D" id="3.30.70.3400">
    <property type="match status" value="1"/>
</dbReference>
<feature type="domain" description="Protein export membrane protein SecD/SecF C-terminal" evidence="11">
    <location>
        <begin position="267"/>
        <end position="433"/>
    </location>
</feature>
<feature type="domain" description="Protein translocase subunit SecDF P1" evidence="12">
    <location>
        <begin position="83"/>
        <end position="139"/>
    </location>
</feature>
<dbReference type="InterPro" id="IPR022813">
    <property type="entry name" value="SecD/SecF_arch_bac"/>
</dbReference>
<keyword evidence="15" id="KW-1185">Reference proteome</keyword>
<dbReference type="AlphaFoldDB" id="A0A3N1P0F2"/>
<dbReference type="GO" id="GO:0065002">
    <property type="term" value="P:intracellular protein transmembrane transport"/>
    <property type="evidence" value="ECO:0007669"/>
    <property type="project" value="UniProtKB-UniRule"/>
</dbReference>
<dbReference type="HAMAP" id="MF_01464_B">
    <property type="entry name" value="SecF_B"/>
    <property type="match status" value="1"/>
</dbReference>
<comment type="subunit">
    <text evidence="10">Forms a complex with SecD. Part of the essential Sec protein translocation apparatus which comprises SecA, SecYEG and auxiliary proteins SecDF-YajC and YidC.</text>
</comment>
<feature type="transmembrane region" description="Helical" evidence="9">
    <location>
        <begin position="636"/>
        <end position="653"/>
    </location>
</feature>
<comment type="subunit">
    <text evidence="9">Forms a complex with SecF. Part of the essential Sec protein translocation apparatus which comprises SecA, SecYEG and auxiliary proteins SecDF-YajC and YidC.</text>
</comment>
<keyword evidence="2 9" id="KW-0813">Transport</keyword>
<dbReference type="HAMAP" id="MF_01463_B">
    <property type="entry name" value="SecD_B"/>
    <property type="match status" value="1"/>
</dbReference>
<dbReference type="OrthoDB" id="9805019at2"/>
<feature type="domain" description="Protein export membrane protein SecD/SecF C-terminal" evidence="11">
    <location>
        <begin position="558"/>
        <end position="742"/>
    </location>
</feature>
<evidence type="ECO:0000259" key="13">
    <source>
        <dbReference type="Pfam" id="PF22599"/>
    </source>
</evidence>
<dbReference type="Pfam" id="PF02355">
    <property type="entry name" value="SecD_SecF_C"/>
    <property type="match status" value="2"/>
</dbReference>
<feature type="transmembrane region" description="Helical" evidence="9">
    <location>
        <begin position="718"/>
        <end position="740"/>
    </location>
</feature>
<keyword evidence="5 9" id="KW-0653">Protein transport</keyword>
<dbReference type="PANTHER" id="PTHR30081">
    <property type="entry name" value="PROTEIN-EXPORT MEMBRANE PROTEIN SEC"/>
    <property type="match status" value="1"/>
</dbReference>
<reference evidence="14 15" key="1">
    <citation type="submission" date="2018-11" db="EMBL/GenBank/DDBJ databases">
        <title>Genomic Encyclopedia of Type Strains, Phase IV (KMG-IV): sequencing the most valuable type-strain genomes for metagenomic binning, comparative biology and taxonomic classification.</title>
        <authorList>
            <person name="Goeker M."/>
        </authorList>
    </citation>
    <scope>NUCLEOTIDE SEQUENCE [LARGE SCALE GENOMIC DNA]</scope>
    <source>
        <strain evidence="14 15">DSM 16974</strain>
    </source>
</reference>
<dbReference type="InterPro" id="IPR022645">
    <property type="entry name" value="SecD/SecF_bac"/>
</dbReference>
<dbReference type="Pfam" id="PF07549">
    <property type="entry name" value="Sec_GG"/>
    <property type="match status" value="2"/>
</dbReference>
<dbReference type="GO" id="GO:0043952">
    <property type="term" value="P:protein transport by the Sec complex"/>
    <property type="evidence" value="ECO:0007669"/>
    <property type="project" value="UniProtKB-UniRule"/>
</dbReference>
<evidence type="ECO:0000256" key="10">
    <source>
        <dbReference type="HAMAP-Rule" id="MF_01464"/>
    </source>
</evidence>
<comment type="subcellular location">
    <subcellularLocation>
        <location evidence="1 9">Cell membrane</location>
        <topology evidence="1 9">Multi-pass membrane protein</topology>
    </subcellularLocation>
</comment>
<dbReference type="GO" id="GO:0015450">
    <property type="term" value="F:protein-transporting ATPase activity"/>
    <property type="evidence" value="ECO:0007669"/>
    <property type="project" value="InterPro"/>
</dbReference>
<dbReference type="Gene3D" id="3.30.1360.200">
    <property type="match status" value="1"/>
</dbReference>
<dbReference type="GO" id="GO:0006605">
    <property type="term" value="P:protein targeting"/>
    <property type="evidence" value="ECO:0007669"/>
    <property type="project" value="UniProtKB-UniRule"/>
</dbReference>
<feature type="transmembrane region" description="Helical" evidence="9">
    <location>
        <begin position="466"/>
        <end position="484"/>
    </location>
</feature>
<dbReference type="RefSeq" id="WP_123637385.1">
    <property type="nucleotide sequence ID" value="NZ_RJUK01000001.1"/>
</dbReference>
<feature type="transmembrane region" description="Helical" evidence="9">
    <location>
        <begin position="281"/>
        <end position="301"/>
    </location>
</feature>
<dbReference type="InterPro" id="IPR054384">
    <property type="entry name" value="SecDF_P1_head"/>
</dbReference>
<comment type="similarity">
    <text evidence="10">Belongs to the SecD/SecF family. SecF subfamily.</text>
</comment>
<keyword evidence="4 9" id="KW-0812">Transmembrane</keyword>
<keyword evidence="8 9" id="KW-0472">Membrane</keyword>
<keyword evidence="3 9" id="KW-1003">Cell membrane</keyword>
<dbReference type="Proteomes" id="UP000273643">
    <property type="component" value="Unassembled WGS sequence"/>
</dbReference>
<dbReference type="SUPFAM" id="SSF82866">
    <property type="entry name" value="Multidrug efflux transporter AcrB transmembrane domain"/>
    <property type="match status" value="2"/>
</dbReference>
<evidence type="ECO:0000256" key="7">
    <source>
        <dbReference type="ARBA" id="ARBA00023010"/>
    </source>
</evidence>
<dbReference type="Pfam" id="PF22599">
    <property type="entry name" value="SecDF_P1_head"/>
    <property type="match status" value="1"/>
</dbReference>
<evidence type="ECO:0000256" key="4">
    <source>
        <dbReference type="ARBA" id="ARBA00022692"/>
    </source>
</evidence>
<feature type="domain" description="SecDF P1 head subdomain" evidence="13">
    <location>
        <begin position="156"/>
        <end position="262"/>
    </location>
</feature>
<sequence>MKSLQTRAIVYGLVILLGVLSALPNLLPKSISEALPSWYTTNQLALGLDLRGGSHLLLNVDTTDLGFEALSSAERAVALDDVIERSLEMVRRRLDETGLTDPTVTRQGEDGILVQLPGVDDPSRIRTLLGTTAKMTFHWAVNDQSVGPVLQLQGPENESLYRLEKRVALQGEHIRDAQMAFNPDTGEPIVNFKLDNDGARRFGDMTRDNIGRALAVVLDGEVITAPVIRSVIAGGSGEISGGFTTTEASDLALLLRAGALPAPLDVVEERTVGPELGSDSIAMGVSAGLLGTLLVFGFMLVVYRRWGLIASAALALNIALIFGVLSLFRATLTLPGIAGIILSIGMAVDANILINERIREEVAQGGRAWKALDAGFGRAWATILDSNVTTLIAISLLFLFGSGPVRGFAVTMAVGLLTSLFTAIAVARVLMEWRVRRLGRRALVIPGLAWMSRAGQAPLNIMKARFAGIALSAVLSLVSIGLFVSPGLTYGVDFTGGSVVEVRAPALSVEQLRDQLTDPALAGAAIQEFGEAGVFQVRLPTETADNVASGSLVQHLKAEVLAADPDASFPRVDMVGPKVSGDFTEATILAVLMAGGGMLMYLWFRFESHFALAATLTLALDLAKTVGFFALTGIEFNLTAVAALLALIGYSVNDKVVVFDRIRENLRLDPDRSLWTLFNDSISATLSRTLLTSITTVLAIVPMAIAGGAAVQSFAWPMLFGIVVGTSSSIFIAAPILYWLSERRTAKGLAQLKPTGEALRAELDALP</sequence>
<evidence type="ECO:0000259" key="11">
    <source>
        <dbReference type="Pfam" id="PF02355"/>
    </source>
</evidence>
<feature type="transmembrane region" description="Helical" evidence="9">
    <location>
        <begin position="586"/>
        <end position="604"/>
    </location>
</feature>
<dbReference type="InterPro" id="IPR055344">
    <property type="entry name" value="SecD_SecF_C_bact"/>
</dbReference>